<reference evidence="2 3" key="1">
    <citation type="journal article" date="2007" name="PLoS Genet.">
        <title>The complete genome sequence of Yersinia pseudotuberculosis IP31758, the causative agent of Far East scarlet-like fever.</title>
        <authorList>
            <person name="Eppinger M."/>
            <person name="Rosovitz M.J."/>
            <person name="Fricke W.F."/>
            <person name="Rasko D.A."/>
            <person name="Kokorina G."/>
            <person name="Fayolle C."/>
            <person name="Lindler L.E."/>
            <person name="Carniel E."/>
            <person name="Ravel J."/>
        </authorList>
    </citation>
    <scope>NUCLEOTIDE SEQUENCE [LARGE SCALE GENOMIC DNA]</scope>
    <source>
        <strain evidence="2 3">IP 31758</strain>
    </source>
</reference>
<organism evidence="2 3">
    <name type="scientific">Yersinia pseudotuberculosis serotype O:1b (strain IP 31758)</name>
    <dbReference type="NCBI Taxonomy" id="349747"/>
    <lineage>
        <taxon>Bacteria</taxon>
        <taxon>Pseudomonadati</taxon>
        <taxon>Pseudomonadota</taxon>
        <taxon>Gammaproteobacteria</taxon>
        <taxon>Enterobacterales</taxon>
        <taxon>Yersiniaceae</taxon>
        <taxon>Yersinia</taxon>
    </lineage>
</organism>
<dbReference type="KEGG" id="ypi:YpsIP31758_0787"/>
<dbReference type="Proteomes" id="UP000002412">
    <property type="component" value="Chromosome"/>
</dbReference>
<sequence length="130" mass="13935">MGKFLRIFSILVFAIFLGGCGMMLNPLLMKQAEVEPPNLPEGKLGQPYYAKLKITGGSGAIASFKGDSIPVESGLVLTLDDPEQPPGRDDLIIKGIPLVSGEVIFRVSGSLFGSADKGYFGKEYKVKIVE</sequence>
<dbReference type="EMBL" id="CP000720">
    <property type="protein sequence ID" value="ABS49735.1"/>
    <property type="molecule type" value="Genomic_DNA"/>
</dbReference>
<accession>A0A0U1R342</accession>
<protein>
    <submittedName>
        <fullName evidence="2">Putative lipoprotein</fullName>
    </submittedName>
</protein>
<dbReference type="HOGENOM" id="CLU_152358_1_0_6"/>
<feature type="transmembrane region" description="Helical" evidence="1">
    <location>
        <begin position="7"/>
        <end position="28"/>
    </location>
</feature>
<keyword evidence="1" id="KW-1133">Transmembrane helix</keyword>
<keyword evidence="1" id="KW-0472">Membrane</keyword>
<evidence type="ECO:0000313" key="2">
    <source>
        <dbReference type="EMBL" id="ABS49735.1"/>
    </source>
</evidence>
<gene>
    <name evidence="2" type="ordered locus">YpsIP31758_0787</name>
</gene>
<proteinExistence type="predicted"/>
<keyword evidence="1" id="KW-0812">Transmembrane</keyword>
<dbReference type="AlphaFoldDB" id="A0A0U1R342"/>
<evidence type="ECO:0000313" key="3">
    <source>
        <dbReference type="Proteomes" id="UP000002412"/>
    </source>
</evidence>
<keyword evidence="2" id="KW-0449">Lipoprotein</keyword>
<name>A0A0U1R342_YERP3</name>
<evidence type="ECO:0000256" key="1">
    <source>
        <dbReference type="SAM" id="Phobius"/>
    </source>
</evidence>
<dbReference type="PROSITE" id="PS51257">
    <property type="entry name" value="PROKAR_LIPOPROTEIN"/>
    <property type="match status" value="1"/>
</dbReference>